<sequence length="138" mass="14767">MNIDTIIEGSCRAQRQAIIDDTARFVEKHAQTLNLGPDVLAGLQQGLADVKRLVRQIVFWAERLLELSEGRKSWGTGACTGIHSLSVLARSANIFDSTPPSITSASRPPASAGRGDAGHRPPGPGYWLSMANAYPTNA</sequence>
<evidence type="ECO:0000256" key="1">
    <source>
        <dbReference type="SAM" id="MobiDB-lite"/>
    </source>
</evidence>
<name>A0A450Y6Z4_9GAMM</name>
<proteinExistence type="predicted"/>
<dbReference type="EMBL" id="CAADHB010000050">
    <property type="protein sequence ID" value="VFK79447.1"/>
    <property type="molecule type" value="Genomic_DNA"/>
</dbReference>
<evidence type="ECO:0000313" key="3">
    <source>
        <dbReference type="EMBL" id="VFK42348.1"/>
    </source>
</evidence>
<gene>
    <name evidence="4" type="ORF">BECKSD772D_GA0070982_105013</name>
    <name evidence="3" type="ORF">BECKSD772E_GA0070983_101629</name>
    <name evidence="2" type="ORF">BECKSD772F_GA0070984_101333</name>
</gene>
<evidence type="ECO:0000313" key="2">
    <source>
        <dbReference type="EMBL" id="VFK37285.1"/>
    </source>
</evidence>
<dbReference type="EMBL" id="CAADFU010000016">
    <property type="protein sequence ID" value="VFK42348.1"/>
    <property type="molecule type" value="Genomic_DNA"/>
</dbReference>
<protein>
    <submittedName>
        <fullName evidence="2">Uncharacterized protein</fullName>
    </submittedName>
</protein>
<organism evidence="2">
    <name type="scientific">Candidatus Kentrum sp. SD</name>
    <dbReference type="NCBI Taxonomy" id="2126332"/>
    <lineage>
        <taxon>Bacteria</taxon>
        <taxon>Pseudomonadati</taxon>
        <taxon>Pseudomonadota</taxon>
        <taxon>Gammaproteobacteria</taxon>
        <taxon>Candidatus Kentrum</taxon>
    </lineage>
</organism>
<evidence type="ECO:0000313" key="4">
    <source>
        <dbReference type="EMBL" id="VFK79447.1"/>
    </source>
</evidence>
<dbReference type="AlphaFoldDB" id="A0A450Y6Z4"/>
<reference evidence="2" key="1">
    <citation type="submission" date="2019-02" db="EMBL/GenBank/DDBJ databases">
        <authorList>
            <person name="Gruber-Vodicka R. H."/>
            <person name="Seah K. B. B."/>
        </authorList>
    </citation>
    <scope>NUCLEOTIDE SEQUENCE</scope>
    <source>
        <strain evidence="4">BECK_S127</strain>
        <strain evidence="3">BECK_S1320</strain>
        <strain evidence="2">BECK_S1321</strain>
    </source>
</reference>
<dbReference type="EMBL" id="CAADFR010000013">
    <property type="protein sequence ID" value="VFK37285.1"/>
    <property type="molecule type" value="Genomic_DNA"/>
</dbReference>
<accession>A0A450Y6Z4</accession>
<feature type="compositionally biased region" description="Polar residues" evidence="1">
    <location>
        <begin position="97"/>
        <end position="106"/>
    </location>
</feature>
<feature type="region of interest" description="Disordered" evidence="1">
    <location>
        <begin position="97"/>
        <end position="126"/>
    </location>
</feature>